<dbReference type="Proteomes" id="UP000887579">
    <property type="component" value="Unplaced"/>
</dbReference>
<sequence>MSYAIQGDGLVSISSSHIPNTLQKTVAENAPSYGSKSKVVGSNRGTTEVHSAIINKKQVLEDVLKFIQNKESASLIVNGGPLLNHTECYWGSANGKVQWRLPMAAPDNLMMEIMEKSKIIKTASAKKEIIDGLSDGNYSARFYDPKTNKRSEFSAFYMEKSMFKCSSDYINNRETIDVWPGTDLNVRLKYSTSEKKLYVTIPSTLFKGENRIIIKRNHKYVSESYRGTVYYGSKVSDQGGNIEYYTNDNPGYYAATYTASLVRGKPGESGDGEIRILATLYIGGQPPGNDPGYNPNPPAFRKK</sequence>
<evidence type="ECO:0000313" key="1">
    <source>
        <dbReference type="Proteomes" id="UP000887579"/>
    </source>
</evidence>
<evidence type="ECO:0000313" key="2">
    <source>
        <dbReference type="WBParaSite" id="ES5_v2.g26720.t1"/>
    </source>
</evidence>
<reference evidence="2" key="1">
    <citation type="submission" date="2022-11" db="UniProtKB">
        <authorList>
            <consortium name="WormBaseParasite"/>
        </authorList>
    </citation>
    <scope>IDENTIFICATION</scope>
</reference>
<dbReference type="WBParaSite" id="ES5_v2.g26720.t1">
    <property type="protein sequence ID" value="ES5_v2.g26720.t1"/>
    <property type="gene ID" value="ES5_v2.g26720"/>
</dbReference>
<organism evidence="1 2">
    <name type="scientific">Panagrolaimus sp. ES5</name>
    <dbReference type="NCBI Taxonomy" id="591445"/>
    <lineage>
        <taxon>Eukaryota</taxon>
        <taxon>Metazoa</taxon>
        <taxon>Ecdysozoa</taxon>
        <taxon>Nematoda</taxon>
        <taxon>Chromadorea</taxon>
        <taxon>Rhabditida</taxon>
        <taxon>Tylenchina</taxon>
        <taxon>Panagrolaimomorpha</taxon>
        <taxon>Panagrolaimoidea</taxon>
        <taxon>Panagrolaimidae</taxon>
        <taxon>Panagrolaimus</taxon>
    </lineage>
</organism>
<proteinExistence type="predicted"/>
<name>A0AC34GAU5_9BILA</name>
<accession>A0AC34GAU5</accession>
<protein>
    <submittedName>
        <fullName evidence="2">Uncharacterized protein</fullName>
    </submittedName>
</protein>